<evidence type="ECO:0000313" key="2">
    <source>
        <dbReference type="EMBL" id="MPC41521.1"/>
    </source>
</evidence>
<dbReference type="AlphaFoldDB" id="A0A5B7F3B5"/>
<feature type="compositionally biased region" description="Basic and acidic residues" evidence="1">
    <location>
        <begin position="83"/>
        <end position="100"/>
    </location>
</feature>
<feature type="compositionally biased region" description="Gly residues" evidence="1">
    <location>
        <begin position="107"/>
        <end position="123"/>
    </location>
</feature>
<proteinExistence type="predicted"/>
<feature type="region of interest" description="Disordered" evidence="1">
    <location>
        <begin position="72"/>
        <end position="143"/>
    </location>
</feature>
<dbReference type="Proteomes" id="UP000324222">
    <property type="component" value="Unassembled WGS sequence"/>
</dbReference>
<feature type="region of interest" description="Disordered" evidence="1">
    <location>
        <begin position="1"/>
        <end position="50"/>
    </location>
</feature>
<organism evidence="2 3">
    <name type="scientific">Portunus trituberculatus</name>
    <name type="common">Swimming crab</name>
    <name type="synonym">Neptunus trituberculatus</name>
    <dbReference type="NCBI Taxonomy" id="210409"/>
    <lineage>
        <taxon>Eukaryota</taxon>
        <taxon>Metazoa</taxon>
        <taxon>Ecdysozoa</taxon>
        <taxon>Arthropoda</taxon>
        <taxon>Crustacea</taxon>
        <taxon>Multicrustacea</taxon>
        <taxon>Malacostraca</taxon>
        <taxon>Eumalacostraca</taxon>
        <taxon>Eucarida</taxon>
        <taxon>Decapoda</taxon>
        <taxon>Pleocyemata</taxon>
        <taxon>Brachyura</taxon>
        <taxon>Eubrachyura</taxon>
        <taxon>Portunoidea</taxon>
        <taxon>Portunidae</taxon>
        <taxon>Portuninae</taxon>
        <taxon>Portunus</taxon>
    </lineage>
</organism>
<feature type="compositionally biased region" description="Polar residues" evidence="1">
    <location>
        <begin position="72"/>
        <end position="82"/>
    </location>
</feature>
<keyword evidence="3" id="KW-1185">Reference proteome</keyword>
<accession>A0A5B7F3B5</accession>
<dbReference type="EMBL" id="VSRR010005088">
    <property type="protein sequence ID" value="MPC41521.1"/>
    <property type="molecule type" value="Genomic_DNA"/>
</dbReference>
<name>A0A5B7F3B5_PORTR</name>
<feature type="compositionally biased region" description="Polar residues" evidence="1">
    <location>
        <begin position="12"/>
        <end position="29"/>
    </location>
</feature>
<evidence type="ECO:0000256" key="1">
    <source>
        <dbReference type="SAM" id="MobiDB-lite"/>
    </source>
</evidence>
<comment type="caution">
    <text evidence="2">The sequence shown here is derived from an EMBL/GenBank/DDBJ whole genome shotgun (WGS) entry which is preliminary data.</text>
</comment>
<evidence type="ECO:0000313" key="3">
    <source>
        <dbReference type="Proteomes" id="UP000324222"/>
    </source>
</evidence>
<gene>
    <name evidence="2" type="ORF">E2C01_035117</name>
</gene>
<protein>
    <submittedName>
        <fullName evidence="2">Uncharacterized protein</fullName>
    </submittedName>
</protein>
<sequence>MEEEVEEIKIVTNKSQRSNESSFITQTPGSAGRPKANETERRGNMQERPLDLHGILSTQLRPLRNPYINTTHLEPAFNMTSTETERARKSNVEGNENEKASKKRGRVGVGGGGREGMRAGGGAAIPSGGEAARHPPNSLYLPS</sequence>
<reference evidence="2 3" key="1">
    <citation type="submission" date="2019-05" db="EMBL/GenBank/DDBJ databases">
        <title>Another draft genome of Portunus trituberculatus and its Hox gene families provides insights of decapod evolution.</title>
        <authorList>
            <person name="Jeong J.-H."/>
            <person name="Song I."/>
            <person name="Kim S."/>
            <person name="Choi T."/>
            <person name="Kim D."/>
            <person name="Ryu S."/>
            <person name="Kim W."/>
        </authorList>
    </citation>
    <scope>NUCLEOTIDE SEQUENCE [LARGE SCALE GENOMIC DNA]</scope>
    <source>
        <tissue evidence="2">Muscle</tissue>
    </source>
</reference>
<feature type="compositionally biased region" description="Basic and acidic residues" evidence="1">
    <location>
        <begin position="35"/>
        <end position="50"/>
    </location>
</feature>